<evidence type="ECO:0000313" key="2">
    <source>
        <dbReference type="Proteomes" id="UP000242372"/>
    </source>
</evidence>
<evidence type="ECO:0000313" key="1">
    <source>
        <dbReference type="EMBL" id="AVO23002.1"/>
    </source>
</evidence>
<keyword evidence="2" id="KW-1185">Reference proteome</keyword>
<dbReference type="EMBL" id="MG973030">
    <property type="protein sequence ID" value="AVO23002.1"/>
    <property type="molecule type" value="Genomic_DNA"/>
</dbReference>
<dbReference type="RefSeq" id="YP_009837764.1">
    <property type="nucleotide sequence ID" value="NC_048702.1"/>
</dbReference>
<organism evidence="1 2">
    <name type="scientific">Erwinia phage vB_EamM-Bue1</name>
    <dbReference type="NCBI Taxonomy" id="2099338"/>
    <lineage>
        <taxon>Viruses</taxon>
        <taxon>Duplodnaviria</taxon>
        <taxon>Heunggongvirae</taxon>
        <taxon>Uroviricota</taxon>
        <taxon>Caudoviricetes</taxon>
        <taxon>Pantevenvirales</taxon>
        <taxon>Ackermannviridae</taxon>
        <taxon>Nezavisimistyvirus</taxon>
        <taxon>Nezavisimistyvirus bue1</taxon>
    </lineage>
</organism>
<protein>
    <submittedName>
        <fullName evidence="1">Uncharacterized protein</fullName>
    </submittedName>
</protein>
<name>A0A2P1JUH6_9CAUD</name>
<proteinExistence type="predicted"/>
<reference evidence="1 2" key="1">
    <citation type="submission" date="2018-02" db="EMBL/GenBank/DDBJ databases">
        <title>Complete Genome Sequences of Erwinia amylovora Phages vB_EamP-S2 and vB_EamM-Bue1.</title>
        <authorList>
            <person name="Knecht L.E."/>
        </authorList>
    </citation>
    <scope>NUCLEOTIDE SEQUENCE [LARGE SCALE GENOMIC DNA]</scope>
</reference>
<accession>A0A2P1JUH6</accession>
<sequence>MIEPLSGKILKQRPVNNRISILTISDEFGLQWDIRVPNRALAEIRTEIPYKGETYKIY</sequence>
<dbReference type="KEGG" id="vg:55607957"/>
<dbReference type="Proteomes" id="UP000242372">
    <property type="component" value="Segment"/>
</dbReference>
<dbReference type="GeneID" id="55607957"/>